<evidence type="ECO:0000256" key="2">
    <source>
        <dbReference type="ARBA" id="ARBA00022670"/>
    </source>
</evidence>
<evidence type="ECO:0000256" key="1">
    <source>
        <dbReference type="ARBA" id="ARBA00022612"/>
    </source>
</evidence>
<accession>A0ABR4TI11</accession>
<keyword evidence="4" id="KW-0175">Coiled coil</keyword>
<organism evidence="6 7">
    <name type="scientific">Clostridium haemolyticum NCTC 9693</name>
    <dbReference type="NCBI Taxonomy" id="1443114"/>
    <lineage>
        <taxon>Bacteria</taxon>
        <taxon>Bacillati</taxon>
        <taxon>Bacillota</taxon>
        <taxon>Clostridia</taxon>
        <taxon>Eubacteriales</taxon>
        <taxon>Clostridiaceae</taxon>
        <taxon>Clostridium</taxon>
    </lineage>
</organism>
<reference evidence="6 7" key="1">
    <citation type="submission" date="2014-02" db="EMBL/GenBank/DDBJ databases">
        <title>Plasmidome dynamics in the species complex Clostridium novyi sensu lato converts strains of independent lineages into distinctly different pathogens.</title>
        <authorList>
            <person name="Skarin H."/>
            <person name="Segerman B."/>
        </authorList>
    </citation>
    <scope>NUCLEOTIDE SEQUENCE [LARGE SCALE GENOMIC DNA]</scope>
    <source>
        <strain evidence="6 7">NCTC 9693</strain>
    </source>
</reference>
<evidence type="ECO:0000256" key="3">
    <source>
        <dbReference type="ARBA" id="ARBA00022801"/>
    </source>
</evidence>
<name>A0ABR4TI11_CLOHA</name>
<comment type="caution">
    <text evidence="6">The sequence shown here is derived from an EMBL/GenBank/DDBJ whole genome shotgun (WGS) entry which is preliminary data.</text>
</comment>
<keyword evidence="2" id="KW-0645">Protease</keyword>
<dbReference type="Proteomes" id="UP000027937">
    <property type="component" value="Unassembled WGS sequence"/>
</dbReference>
<evidence type="ECO:0000256" key="4">
    <source>
        <dbReference type="SAM" id="Coils"/>
    </source>
</evidence>
<dbReference type="InterPro" id="IPR054613">
    <property type="entry name" value="Peptidase_S78_dom"/>
</dbReference>
<keyword evidence="7" id="KW-1185">Reference proteome</keyword>
<sequence length="255" mass="29483">MDLEFKQIEVKAVDETGTFKGIASPYNNIDLGNDRVLPSVGKKNDGKRVPMLYQHDTHQPIGEMILSNGTKGVECEAKFFLDKDTDGNYMLPKAAEAYLLAKKGILKLSIGYYIKEYEYVKEEKQTVRDLKDIDIVEVSCVTFPMNPKAQITDVKEQQIKEDWQKRIEGMEKEIEELKTLLQPTKEEKETKNKIEEMKVFISSIKDEKTLEEIKDIFKKSFGIEEEPETKEELGKDEIKALQKLYKNMKTKEVNN</sequence>
<dbReference type="RefSeq" id="WP_039228123.1">
    <property type="nucleotide sequence ID" value="NZ_JENX01000026.1"/>
</dbReference>
<evidence type="ECO:0000259" key="5">
    <source>
        <dbReference type="Pfam" id="PF04586"/>
    </source>
</evidence>
<keyword evidence="3" id="KW-0378">Hydrolase</keyword>
<feature type="domain" description="Prohead serine protease" evidence="5">
    <location>
        <begin position="7"/>
        <end position="160"/>
    </location>
</feature>
<keyword evidence="1" id="KW-1188">Viral release from host cell</keyword>
<gene>
    <name evidence="6" type="ORF">Z960_03870</name>
</gene>
<evidence type="ECO:0000313" key="7">
    <source>
        <dbReference type="Proteomes" id="UP000027937"/>
    </source>
</evidence>
<proteinExistence type="predicted"/>
<dbReference type="Pfam" id="PF04586">
    <property type="entry name" value="Peptidase_S78"/>
    <property type="match status" value="1"/>
</dbReference>
<feature type="coiled-coil region" evidence="4">
    <location>
        <begin position="160"/>
        <end position="187"/>
    </location>
</feature>
<dbReference type="EMBL" id="JENX01000026">
    <property type="protein sequence ID" value="KEI18261.1"/>
    <property type="molecule type" value="Genomic_DNA"/>
</dbReference>
<evidence type="ECO:0000313" key="6">
    <source>
        <dbReference type="EMBL" id="KEI18261.1"/>
    </source>
</evidence>
<protein>
    <recommendedName>
        <fullName evidence="5">Prohead serine protease domain-containing protein</fullName>
    </recommendedName>
</protein>